<keyword evidence="1" id="KW-0812">Transmembrane</keyword>
<proteinExistence type="predicted"/>
<sequence length="135" mass="14587">MGVSGRRIGLRVMAAIALIFGLLTLVSGGQVLFGTESHRAAAGDYVGFVVWFNFLAGFAYIAAGIGLWLGGRWAVWLSLLIAVATLAVFVLFGVHILQGGRYEMRTVAAMTLRTGTWWVFFLLGRGLLPRVAARN</sequence>
<keyword evidence="1" id="KW-1133">Transmembrane helix</keyword>
<gene>
    <name evidence="2" type="ORF">DFQ59_10177</name>
</gene>
<reference evidence="2 3" key="1">
    <citation type="submission" date="2018-07" db="EMBL/GenBank/DDBJ databases">
        <title>Genomic Encyclopedia of Type Strains, Phase IV (KMG-IV): sequencing the most valuable type-strain genomes for metagenomic binning, comparative biology and taxonomic classification.</title>
        <authorList>
            <person name="Goeker M."/>
        </authorList>
    </citation>
    <scope>NUCLEOTIDE SEQUENCE [LARGE SCALE GENOMIC DNA]</scope>
    <source>
        <strain evidence="2 3">DSM 26407</strain>
    </source>
</reference>
<comment type="caution">
    <text evidence="2">The sequence shown here is derived from an EMBL/GenBank/DDBJ whole genome shotgun (WGS) entry which is preliminary data.</text>
</comment>
<name>A0A369CFS1_9GAMM</name>
<evidence type="ECO:0000313" key="2">
    <source>
        <dbReference type="EMBL" id="RCX32779.1"/>
    </source>
</evidence>
<feature type="transmembrane region" description="Helical" evidence="1">
    <location>
        <begin position="45"/>
        <end position="69"/>
    </location>
</feature>
<evidence type="ECO:0000313" key="3">
    <source>
        <dbReference type="Proteomes" id="UP000252707"/>
    </source>
</evidence>
<evidence type="ECO:0000256" key="1">
    <source>
        <dbReference type="SAM" id="Phobius"/>
    </source>
</evidence>
<accession>A0A369CFS1</accession>
<feature type="transmembrane region" description="Helical" evidence="1">
    <location>
        <begin position="117"/>
        <end position="133"/>
    </location>
</feature>
<dbReference type="RefSeq" id="WP_114278446.1">
    <property type="nucleotide sequence ID" value="NZ_QPJY01000001.1"/>
</dbReference>
<keyword evidence="3" id="KW-1185">Reference proteome</keyword>
<feature type="transmembrane region" description="Helical" evidence="1">
    <location>
        <begin position="76"/>
        <end position="97"/>
    </location>
</feature>
<dbReference type="AlphaFoldDB" id="A0A369CFS1"/>
<protein>
    <submittedName>
        <fullName evidence="2">Uncharacterized protein</fullName>
    </submittedName>
</protein>
<dbReference type="Proteomes" id="UP000252707">
    <property type="component" value="Unassembled WGS sequence"/>
</dbReference>
<feature type="transmembrane region" description="Helical" evidence="1">
    <location>
        <begin position="12"/>
        <end position="33"/>
    </location>
</feature>
<dbReference type="EMBL" id="QPJY01000001">
    <property type="protein sequence ID" value="RCX32779.1"/>
    <property type="molecule type" value="Genomic_DNA"/>
</dbReference>
<dbReference type="OrthoDB" id="1122739at2"/>
<keyword evidence="1" id="KW-0472">Membrane</keyword>
<organism evidence="2 3">
    <name type="scientific">Thioalbus denitrificans</name>
    <dbReference type="NCBI Taxonomy" id="547122"/>
    <lineage>
        <taxon>Bacteria</taxon>
        <taxon>Pseudomonadati</taxon>
        <taxon>Pseudomonadota</taxon>
        <taxon>Gammaproteobacteria</taxon>
        <taxon>Chromatiales</taxon>
        <taxon>Ectothiorhodospiraceae</taxon>
        <taxon>Thioalbus</taxon>
    </lineage>
</organism>